<feature type="domain" description="HTH deoR-type" evidence="7">
    <location>
        <begin position="22"/>
        <end position="77"/>
    </location>
</feature>
<dbReference type="PANTHER" id="PTHR30363:SF4">
    <property type="entry name" value="GLYCEROL-3-PHOSPHATE REGULON REPRESSOR"/>
    <property type="match status" value="1"/>
</dbReference>
<dbReference type="PROSITE" id="PS51000">
    <property type="entry name" value="HTH_DEOR_2"/>
    <property type="match status" value="1"/>
</dbReference>
<keyword evidence="4" id="KW-0238">DNA-binding</keyword>
<dbReference type="PANTHER" id="PTHR30363">
    <property type="entry name" value="HTH-TYPE TRANSCRIPTIONAL REGULATOR SRLR-RELATED"/>
    <property type="match status" value="1"/>
</dbReference>
<dbReference type="Pfam" id="PF08220">
    <property type="entry name" value="HTH_DeoR"/>
    <property type="match status" value="1"/>
</dbReference>
<dbReference type="Gene3D" id="1.10.10.10">
    <property type="entry name" value="Winged helix-like DNA-binding domain superfamily/Winged helix DNA-binding domain"/>
    <property type="match status" value="1"/>
</dbReference>
<evidence type="ECO:0000256" key="4">
    <source>
        <dbReference type="ARBA" id="ARBA00023125"/>
    </source>
</evidence>
<dbReference type="AlphaFoldDB" id="A0A6J4Q8N4"/>
<dbReference type="PROSITE" id="PS00894">
    <property type="entry name" value="HTH_DEOR_1"/>
    <property type="match status" value="1"/>
</dbReference>
<dbReference type="SUPFAM" id="SSF46785">
    <property type="entry name" value="Winged helix' DNA-binding domain"/>
    <property type="match status" value="1"/>
</dbReference>
<dbReference type="Gene3D" id="3.40.50.1360">
    <property type="match status" value="1"/>
</dbReference>
<comment type="function">
    <text evidence="6">Repressor of the lactose catabolism operon. Galactose-6-phosphate is the inducer.</text>
</comment>
<evidence type="ECO:0000256" key="6">
    <source>
        <dbReference type="ARBA" id="ARBA00024937"/>
    </source>
</evidence>
<protein>
    <recommendedName>
        <fullName evidence="1">Lactose phosphotransferase system repressor</fullName>
    </recommendedName>
</protein>
<keyword evidence="3" id="KW-0805">Transcription regulation</keyword>
<dbReference type="GO" id="GO:0003700">
    <property type="term" value="F:DNA-binding transcription factor activity"/>
    <property type="evidence" value="ECO:0007669"/>
    <property type="project" value="InterPro"/>
</dbReference>
<dbReference type="InterPro" id="IPR036388">
    <property type="entry name" value="WH-like_DNA-bd_sf"/>
</dbReference>
<evidence type="ECO:0000256" key="5">
    <source>
        <dbReference type="ARBA" id="ARBA00023163"/>
    </source>
</evidence>
<keyword evidence="5" id="KW-0804">Transcription</keyword>
<name>A0A6J4Q8N4_9ACTN</name>
<proteinExistence type="predicted"/>
<reference evidence="8" key="1">
    <citation type="submission" date="2020-02" db="EMBL/GenBank/DDBJ databases">
        <authorList>
            <person name="Meier V. D."/>
        </authorList>
    </citation>
    <scope>NUCLEOTIDE SEQUENCE</scope>
    <source>
        <strain evidence="8">AVDCRST_MAG78</strain>
    </source>
</reference>
<dbReference type="InterPro" id="IPR036390">
    <property type="entry name" value="WH_DNA-bd_sf"/>
</dbReference>
<dbReference type="SUPFAM" id="SSF100950">
    <property type="entry name" value="NagB/RpiA/CoA transferase-like"/>
    <property type="match status" value="1"/>
</dbReference>
<dbReference type="InterPro" id="IPR050313">
    <property type="entry name" value="Carb_Metab_HTH_regulators"/>
</dbReference>
<accession>A0A6J4Q8N4</accession>
<evidence type="ECO:0000259" key="7">
    <source>
        <dbReference type="PROSITE" id="PS51000"/>
    </source>
</evidence>
<organism evidence="8">
    <name type="scientific">uncultured Rubrobacteraceae bacterium</name>
    <dbReference type="NCBI Taxonomy" id="349277"/>
    <lineage>
        <taxon>Bacteria</taxon>
        <taxon>Bacillati</taxon>
        <taxon>Actinomycetota</taxon>
        <taxon>Rubrobacteria</taxon>
        <taxon>Rubrobacterales</taxon>
        <taxon>Rubrobacteraceae</taxon>
        <taxon>environmental samples</taxon>
    </lineage>
</organism>
<evidence type="ECO:0000256" key="1">
    <source>
        <dbReference type="ARBA" id="ARBA00021390"/>
    </source>
</evidence>
<dbReference type="InterPro" id="IPR037171">
    <property type="entry name" value="NagB/RpiA_transferase-like"/>
</dbReference>
<keyword evidence="2" id="KW-0678">Repressor</keyword>
<dbReference type="InterPro" id="IPR014036">
    <property type="entry name" value="DeoR-like_C"/>
</dbReference>
<dbReference type="Pfam" id="PF00455">
    <property type="entry name" value="DeoRC"/>
    <property type="match status" value="1"/>
</dbReference>
<evidence type="ECO:0000256" key="3">
    <source>
        <dbReference type="ARBA" id="ARBA00023015"/>
    </source>
</evidence>
<dbReference type="SMART" id="SM00420">
    <property type="entry name" value="HTH_DEOR"/>
    <property type="match status" value="1"/>
</dbReference>
<dbReference type="GO" id="GO:0003677">
    <property type="term" value="F:DNA binding"/>
    <property type="evidence" value="ECO:0007669"/>
    <property type="project" value="UniProtKB-KW"/>
</dbReference>
<evidence type="ECO:0000256" key="2">
    <source>
        <dbReference type="ARBA" id="ARBA00022491"/>
    </source>
</evidence>
<dbReference type="EMBL" id="CADCVB010000145">
    <property type="protein sequence ID" value="CAA9437635.1"/>
    <property type="molecule type" value="Genomic_DNA"/>
</dbReference>
<gene>
    <name evidence="8" type="ORF">AVDCRST_MAG78-2151</name>
</gene>
<sequence length="274" mass="30016">MSDLGKKLLNRSRNGRKRTVIPEQRRQRIAGLIREFGSITVAGLEEELDVSSATARRDLAVLERRGKIRRTHGGAVLPGLTQQEDSFQQRLEEAVGAKKRLAQAAVDLLEEDETVFIDSSTTAYYAAQRVLAAVQRLTLLTNLVPAMELLTTVESPNAELIGMGGSFRGLTLSFVGPCTVRMVESYLTDKVFFSVKGVTPEGYLTDSNSLEAEVKRAMIKQAASPVLLVDGRKFERRGLNVIAHVSDVSLVVTADAHRSYTEKLVESGVDVQSV</sequence>
<dbReference type="SMART" id="SM01134">
    <property type="entry name" value="DeoRC"/>
    <property type="match status" value="1"/>
</dbReference>
<dbReference type="InterPro" id="IPR018356">
    <property type="entry name" value="Tscrpt_reg_HTH_DeoR_CS"/>
</dbReference>
<evidence type="ECO:0000313" key="8">
    <source>
        <dbReference type="EMBL" id="CAA9437635.1"/>
    </source>
</evidence>
<dbReference type="PRINTS" id="PR00037">
    <property type="entry name" value="HTHLACR"/>
</dbReference>
<dbReference type="InterPro" id="IPR001034">
    <property type="entry name" value="DeoR_HTH"/>
</dbReference>